<protein>
    <submittedName>
        <fullName evidence="2">Uncharacterized protein</fullName>
    </submittedName>
</protein>
<sequence>MPRKKNKKCSQSVSSINTIAEQWLEEPTNPVSDKSQFTTTTCAVTATELQELLQQGIKLKKINQVLEYNRDNDSWIDNFIHLSMELEKQSKDPKEKAYHKLMREIFNTKMFYEASKQDRFESRAEYYKNKIEDCVFEYLSQVGENKKGWLSRGANSTEFLPRYIQMGFNQAYTNLIKQLPPSLLEESFRRLTTRKRNPLTELEAYGIDPGIEDFLQHEIIVYNRKKERQRRSPPLKNLSYNTEASVKTHIDMVNQEIQTSDTNIHTCNHEVETNCRVKKELVNLSRQLLNYNGKTFDSLMQEITKQLEESQWDNANNKLHCEIEQQKLKLQDMEIKLAFLKSRSTY</sequence>
<organism evidence="2 3">
    <name type="scientific">Diversispora epigaea</name>
    <dbReference type="NCBI Taxonomy" id="1348612"/>
    <lineage>
        <taxon>Eukaryota</taxon>
        <taxon>Fungi</taxon>
        <taxon>Fungi incertae sedis</taxon>
        <taxon>Mucoromycota</taxon>
        <taxon>Glomeromycotina</taxon>
        <taxon>Glomeromycetes</taxon>
        <taxon>Diversisporales</taxon>
        <taxon>Diversisporaceae</taxon>
        <taxon>Diversispora</taxon>
    </lineage>
</organism>
<keyword evidence="1" id="KW-0175">Coiled coil</keyword>
<evidence type="ECO:0000256" key="1">
    <source>
        <dbReference type="SAM" id="Coils"/>
    </source>
</evidence>
<reference evidence="2 3" key="1">
    <citation type="submission" date="2018-08" db="EMBL/GenBank/DDBJ databases">
        <title>Genome and evolution of the arbuscular mycorrhizal fungus Diversispora epigaea (formerly Glomus versiforme) and its bacterial endosymbionts.</title>
        <authorList>
            <person name="Sun X."/>
            <person name="Fei Z."/>
            <person name="Harrison M."/>
        </authorList>
    </citation>
    <scope>NUCLEOTIDE SEQUENCE [LARGE SCALE GENOMIC DNA]</scope>
    <source>
        <strain evidence="2 3">IT104</strain>
    </source>
</reference>
<proteinExistence type="predicted"/>
<name>A0A397GDW5_9GLOM</name>
<dbReference type="Proteomes" id="UP000266861">
    <property type="component" value="Unassembled WGS sequence"/>
</dbReference>
<dbReference type="AlphaFoldDB" id="A0A397GDW5"/>
<gene>
    <name evidence="2" type="ORF">Glove_566g56</name>
</gene>
<accession>A0A397GDW5</accession>
<comment type="caution">
    <text evidence="2">The sequence shown here is derived from an EMBL/GenBank/DDBJ whole genome shotgun (WGS) entry which is preliminary data.</text>
</comment>
<dbReference type="EMBL" id="PQFF01000480">
    <property type="protein sequence ID" value="RHZ47828.1"/>
    <property type="molecule type" value="Genomic_DNA"/>
</dbReference>
<evidence type="ECO:0000313" key="3">
    <source>
        <dbReference type="Proteomes" id="UP000266861"/>
    </source>
</evidence>
<feature type="coiled-coil region" evidence="1">
    <location>
        <begin position="316"/>
        <end position="343"/>
    </location>
</feature>
<evidence type="ECO:0000313" key="2">
    <source>
        <dbReference type="EMBL" id="RHZ47828.1"/>
    </source>
</evidence>
<keyword evidence="3" id="KW-1185">Reference proteome</keyword>